<dbReference type="Proteomes" id="UP000286595">
    <property type="component" value="Unassembled WGS sequence"/>
</dbReference>
<accession>A0A3R6E341</accession>
<dbReference type="InterPro" id="IPR027417">
    <property type="entry name" value="P-loop_NTPase"/>
</dbReference>
<dbReference type="GO" id="GO:0005524">
    <property type="term" value="F:ATP binding"/>
    <property type="evidence" value="ECO:0007669"/>
    <property type="project" value="UniProtKB-KW"/>
</dbReference>
<name>A0A3R6E341_9FIRM</name>
<dbReference type="InterPro" id="IPR003959">
    <property type="entry name" value="ATPase_AAA_core"/>
</dbReference>
<dbReference type="AlphaFoldDB" id="A0A3R6E341"/>
<evidence type="ECO:0000313" key="2">
    <source>
        <dbReference type="EMBL" id="RHG60861.1"/>
    </source>
</evidence>
<gene>
    <name evidence="2" type="ORF">DW252_06760</name>
</gene>
<dbReference type="Gene3D" id="3.40.50.300">
    <property type="entry name" value="P-loop containing nucleotide triphosphate hydrolases"/>
    <property type="match status" value="1"/>
</dbReference>
<feature type="domain" description="ATPase AAA-type core" evidence="1">
    <location>
        <begin position="43"/>
        <end position="320"/>
    </location>
</feature>
<dbReference type="GO" id="GO:0016887">
    <property type="term" value="F:ATP hydrolysis activity"/>
    <property type="evidence" value="ECO:0007669"/>
    <property type="project" value="InterPro"/>
</dbReference>
<sequence length="366" mass="43208">MLKKFWLKNFKNFKEDLLLDLSKINNYGFSDKAVHNRTIKTALVYGENASGKSNLGYALFDIILHLTDKERNFEFYRLYGNLEKDEPTEFYYEFEFEEGNLKYWYKKESAQKLLEEKVWINGDIYLRYNYETHEGEVLLAGAETLNTNLTEKNISFVKYVSNNTVLKNTEECIVFTKFMRFVDRMLWFSSLEKNDYQGYYNGTEKIAQGIIKRNKVKDFQEFLHELGIEYELVAKEIEGEQQLFCKFGKREVNFYSVASRGTCSLTLFYYWLMHLENVSLVFIDEFDAFYHNNLATAVVKELLKLPKTQSILTTHNTDIMSNDLLRPDCYLRIQNGKIKSFSEATNKELRKAHNLQKLYNAGAFDD</sequence>
<proteinExistence type="predicted"/>
<dbReference type="RefSeq" id="WP_118217742.1">
    <property type="nucleotide sequence ID" value="NZ_JAAIOQ010000003.1"/>
</dbReference>
<dbReference type="SUPFAM" id="SSF52540">
    <property type="entry name" value="P-loop containing nucleoside triphosphate hydrolases"/>
    <property type="match status" value="1"/>
</dbReference>
<comment type="caution">
    <text evidence="2">The sequence shown here is derived from an EMBL/GenBank/DDBJ whole genome shotgun (WGS) entry which is preliminary data.</text>
</comment>
<organism evidence="2 3">
    <name type="scientific">Coprococcus comes</name>
    <dbReference type="NCBI Taxonomy" id="410072"/>
    <lineage>
        <taxon>Bacteria</taxon>
        <taxon>Bacillati</taxon>
        <taxon>Bacillota</taxon>
        <taxon>Clostridia</taxon>
        <taxon>Lachnospirales</taxon>
        <taxon>Lachnospiraceae</taxon>
        <taxon>Coprococcus</taxon>
    </lineage>
</organism>
<keyword evidence="2" id="KW-0067">ATP-binding</keyword>
<dbReference type="Pfam" id="PF13304">
    <property type="entry name" value="AAA_21"/>
    <property type="match status" value="1"/>
</dbReference>
<protein>
    <submittedName>
        <fullName evidence="2">ATP-binding protein</fullName>
    </submittedName>
</protein>
<evidence type="ECO:0000313" key="3">
    <source>
        <dbReference type="Proteomes" id="UP000286595"/>
    </source>
</evidence>
<dbReference type="EMBL" id="QRIM01000006">
    <property type="protein sequence ID" value="RHG60861.1"/>
    <property type="molecule type" value="Genomic_DNA"/>
</dbReference>
<keyword evidence="2" id="KW-0547">Nucleotide-binding</keyword>
<dbReference type="PANTHER" id="PTHR40396">
    <property type="entry name" value="ATPASE-LIKE PROTEIN"/>
    <property type="match status" value="1"/>
</dbReference>
<evidence type="ECO:0000259" key="1">
    <source>
        <dbReference type="Pfam" id="PF13304"/>
    </source>
</evidence>
<reference evidence="2 3" key="1">
    <citation type="submission" date="2018-08" db="EMBL/GenBank/DDBJ databases">
        <title>A genome reference for cultivated species of the human gut microbiota.</title>
        <authorList>
            <person name="Zou Y."/>
            <person name="Xue W."/>
            <person name="Luo G."/>
        </authorList>
    </citation>
    <scope>NUCLEOTIDE SEQUENCE [LARGE SCALE GENOMIC DNA]</scope>
    <source>
        <strain evidence="2 3">AM22-12LB</strain>
    </source>
</reference>
<dbReference type="PANTHER" id="PTHR40396:SF1">
    <property type="entry name" value="ATPASE AAA-TYPE CORE DOMAIN-CONTAINING PROTEIN"/>
    <property type="match status" value="1"/>
</dbReference>